<keyword evidence="1" id="KW-0805">Transcription regulation</keyword>
<evidence type="ECO:0000313" key="5">
    <source>
        <dbReference type="EMBL" id="GAT32196.1"/>
    </source>
</evidence>
<feature type="domain" description="HTH lacI-type" evidence="4">
    <location>
        <begin position="2"/>
        <end position="59"/>
    </location>
</feature>
<evidence type="ECO:0000256" key="3">
    <source>
        <dbReference type="ARBA" id="ARBA00023163"/>
    </source>
</evidence>
<dbReference type="Gene3D" id="1.10.260.40">
    <property type="entry name" value="lambda repressor-like DNA-binding domains"/>
    <property type="match status" value="1"/>
</dbReference>
<dbReference type="Gene3D" id="3.40.50.2300">
    <property type="match status" value="2"/>
</dbReference>
<dbReference type="CDD" id="cd06267">
    <property type="entry name" value="PBP1_LacI_sugar_binding-like"/>
    <property type="match status" value="1"/>
</dbReference>
<dbReference type="Proteomes" id="UP000076023">
    <property type="component" value="Unassembled WGS sequence"/>
</dbReference>
<dbReference type="Pfam" id="PF00356">
    <property type="entry name" value="LacI"/>
    <property type="match status" value="1"/>
</dbReference>
<dbReference type="SUPFAM" id="SSF53822">
    <property type="entry name" value="Periplasmic binding protein-like I"/>
    <property type="match status" value="1"/>
</dbReference>
<dbReference type="InterPro" id="IPR046335">
    <property type="entry name" value="LacI/GalR-like_sensor"/>
</dbReference>
<evidence type="ECO:0000313" key="6">
    <source>
        <dbReference type="Proteomes" id="UP000076023"/>
    </source>
</evidence>
<dbReference type="PANTHER" id="PTHR30146:SF109">
    <property type="entry name" value="HTH-TYPE TRANSCRIPTIONAL REGULATOR GALS"/>
    <property type="match status" value="1"/>
</dbReference>
<keyword evidence="3" id="KW-0804">Transcription</keyword>
<dbReference type="SUPFAM" id="SSF47413">
    <property type="entry name" value="lambda repressor-like DNA-binding domains"/>
    <property type="match status" value="1"/>
</dbReference>
<comment type="caution">
    <text evidence="5">The sequence shown here is derived from an EMBL/GenBank/DDBJ whole genome shotgun (WGS) entry which is preliminary data.</text>
</comment>
<dbReference type="InterPro" id="IPR000843">
    <property type="entry name" value="HTH_LacI"/>
</dbReference>
<dbReference type="PROSITE" id="PS50932">
    <property type="entry name" value="HTH_LACI_2"/>
    <property type="match status" value="1"/>
</dbReference>
<evidence type="ECO:0000256" key="1">
    <source>
        <dbReference type="ARBA" id="ARBA00023015"/>
    </source>
</evidence>
<evidence type="ECO:0000259" key="4">
    <source>
        <dbReference type="PROSITE" id="PS50932"/>
    </source>
</evidence>
<dbReference type="SMART" id="SM00354">
    <property type="entry name" value="HTH_LACI"/>
    <property type="match status" value="1"/>
</dbReference>
<dbReference type="STRING" id="690879.TSACC_2594"/>
<gene>
    <name evidence="5" type="ORF">TSACC_2594</name>
</gene>
<keyword evidence="2" id="KW-0238">DNA-binding</keyword>
<dbReference type="CDD" id="cd01392">
    <property type="entry name" value="HTH_LacI"/>
    <property type="match status" value="1"/>
</dbReference>
<proteinExistence type="predicted"/>
<dbReference type="GO" id="GO:0003700">
    <property type="term" value="F:DNA-binding transcription factor activity"/>
    <property type="evidence" value="ECO:0007669"/>
    <property type="project" value="TreeGrafter"/>
</dbReference>
<dbReference type="PANTHER" id="PTHR30146">
    <property type="entry name" value="LACI-RELATED TRANSCRIPTIONAL REPRESSOR"/>
    <property type="match status" value="1"/>
</dbReference>
<dbReference type="InParanoid" id="A0A146G646"/>
<dbReference type="GO" id="GO:0000976">
    <property type="term" value="F:transcription cis-regulatory region binding"/>
    <property type="evidence" value="ECO:0007669"/>
    <property type="project" value="TreeGrafter"/>
</dbReference>
<reference evidence="6" key="1">
    <citation type="journal article" date="2017" name="Genome Announc.">
        <title>Draft Genome Sequence of Terrimicrobium sacchariphilum NM-5T, a Facultative Anaerobic Soil Bacterium of the Class Spartobacteria.</title>
        <authorList>
            <person name="Qiu Y.L."/>
            <person name="Tourlousse D.M."/>
            <person name="Matsuura N."/>
            <person name="Ohashi A."/>
            <person name="Sekiguchi Y."/>
        </authorList>
    </citation>
    <scope>NUCLEOTIDE SEQUENCE [LARGE SCALE GENOMIC DNA]</scope>
    <source>
        <strain evidence="6">NM-5</strain>
    </source>
</reference>
<dbReference type="AlphaFoldDB" id="A0A146G646"/>
<protein>
    <submittedName>
        <fullName evidence="5">LacI family transcriptional regulator</fullName>
    </submittedName>
</protein>
<keyword evidence="6" id="KW-1185">Reference proteome</keyword>
<sequence>MPNLKDVARAANVHPTTASSILNAASGNSRFSPETRRLVEEAAQRLGYVRNLAARNLRARKSYTVGLVAGNLQNPFFAQLSLELEKCLHPLGYELLLTCHGADNADDELRLAQTLSERGVDGLLIWSEMRGGRAPKFSAGAGCPRVFLGYGPPREPAVTIDLGKGLALAVGRLVAEGFRQIAFFSPSYARTAGLPRPRPELLQDACLRHRIPQPILLYYDGESWDFQAAVEGAMRLLPDVKCETAVIGFNDVCALAWFLAAQGKNRSAPVVGFDGTPLVQAMSSRLPFVDLRPALVAEKAAALLIQLMRGESPRSRRVSVAPLYVGDEGQYPVQHCAG</sequence>
<dbReference type="InterPro" id="IPR010982">
    <property type="entry name" value="Lambda_DNA-bd_dom_sf"/>
</dbReference>
<dbReference type="Pfam" id="PF13377">
    <property type="entry name" value="Peripla_BP_3"/>
    <property type="match status" value="1"/>
</dbReference>
<dbReference type="EMBL" id="BDCO01000002">
    <property type="protein sequence ID" value="GAT32196.1"/>
    <property type="molecule type" value="Genomic_DNA"/>
</dbReference>
<name>A0A146G646_TERSA</name>
<accession>A0A146G646</accession>
<evidence type="ECO:0000256" key="2">
    <source>
        <dbReference type="ARBA" id="ARBA00023125"/>
    </source>
</evidence>
<organism evidence="5 6">
    <name type="scientific">Terrimicrobium sacchariphilum</name>
    <dbReference type="NCBI Taxonomy" id="690879"/>
    <lineage>
        <taxon>Bacteria</taxon>
        <taxon>Pseudomonadati</taxon>
        <taxon>Verrucomicrobiota</taxon>
        <taxon>Terrimicrobiia</taxon>
        <taxon>Terrimicrobiales</taxon>
        <taxon>Terrimicrobiaceae</taxon>
        <taxon>Terrimicrobium</taxon>
    </lineage>
</organism>
<dbReference type="InterPro" id="IPR028082">
    <property type="entry name" value="Peripla_BP_I"/>
</dbReference>